<name>I4AMT4_BERLS</name>
<dbReference type="STRING" id="880071.Fleli_2920"/>
<dbReference type="eggNOG" id="COG1216">
    <property type="taxonomic scope" value="Bacteria"/>
</dbReference>
<accession>I4AMT4</accession>
<keyword evidence="2" id="KW-1185">Reference proteome</keyword>
<gene>
    <name evidence="1" type="ordered locus">Fleli_2920</name>
</gene>
<dbReference type="Gene3D" id="3.90.550.10">
    <property type="entry name" value="Spore Coat Polysaccharide Biosynthesis Protein SpsA, Chain A"/>
    <property type="match status" value="1"/>
</dbReference>
<dbReference type="Proteomes" id="UP000006054">
    <property type="component" value="Chromosome"/>
</dbReference>
<dbReference type="KEGG" id="fli:Fleli_2920"/>
<organism evidence="1 2">
    <name type="scientific">Bernardetia litoralis (strain ATCC 23117 / DSM 6794 / NBRC 15988 / NCIMB 1366 / Fx l1 / Sio-4)</name>
    <name type="common">Flexibacter litoralis</name>
    <dbReference type="NCBI Taxonomy" id="880071"/>
    <lineage>
        <taxon>Bacteria</taxon>
        <taxon>Pseudomonadati</taxon>
        <taxon>Bacteroidota</taxon>
        <taxon>Cytophagia</taxon>
        <taxon>Cytophagales</taxon>
        <taxon>Bernardetiaceae</taxon>
        <taxon>Bernardetia</taxon>
    </lineage>
</organism>
<dbReference type="AlphaFoldDB" id="I4AMT4"/>
<reference evidence="2" key="1">
    <citation type="submission" date="2012-06" db="EMBL/GenBank/DDBJ databases">
        <title>The complete genome of Flexibacter litoralis DSM 6794.</title>
        <authorList>
            <person name="Lucas S."/>
            <person name="Copeland A."/>
            <person name="Lapidus A."/>
            <person name="Glavina del Rio T."/>
            <person name="Dalin E."/>
            <person name="Tice H."/>
            <person name="Bruce D."/>
            <person name="Goodwin L."/>
            <person name="Pitluck S."/>
            <person name="Peters L."/>
            <person name="Ovchinnikova G."/>
            <person name="Lu M."/>
            <person name="Kyrpides N."/>
            <person name="Mavromatis K."/>
            <person name="Ivanova N."/>
            <person name="Brettin T."/>
            <person name="Detter J.C."/>
            <person name="Han C."/>
            <person name="Larimer F."/>
            <person name="Land M."/>
            <person name="Hauser L."/>
            <person name="Markowitz V."/>
            <person name="Cheng J.-F."/>
            <person name="Hugenholtz P."/>
            <person name="Woyke T."/>
            <person name="Wu D."/>
            <person name="Spring S."/>
            <person name="Lang E."/>
            <person name="Kopitz M."/>
            <person name="Brambilla E."/>
            <person name="Klenk H.-P."/>
            <person name="Eisen J.A."/>
        </authorList>
    </citation>
    <scope>NUCLEOTIDE SEQUENCE [LARGE SCALE GENOMIC DNA]</scope>
    <source>
        <strain evidence="2">ATCC 23117 / DSM 6794 / NBRC 15988 / NCIMB 1366 / Sio-4</strain>
    </source>
</reference>
<dbReference type="HOGENOM" id="CLU_054735_1_0_10"/>
<dbReference type="SUPFAM" id="SSF53448">
    <property type="entry name" value="Nucleotide-diphospho-sugar transferases"/>
    <property type="match status" value="1"/>
</dbReference>
<evidence type="ECO:0008006" key="3">
    <source>
        <dbReference type="Google" id="ProtNLM"/>
    </source>
</evidence>
<sequence length="323" mass="37925">MITFTLIFMLSPVILFVYKRSDHTKQVLEALSMCQNSKNTPLIIYSDGAKKNASSKDKEEVEQTRQILREFKGEKENYFLSIEIYESELNKGLAKSVREGITAQFDKYNKVIVLEDDIVPQKGFLKYMNEALDKYENEEKIWGISASAFPLENEKMVQQETFFLPVNSSWGWATWKETWNKIDFDIESIFQKFNQNSITTKEYNFGSYYYYQITEAQREQKIDSWAVFLMASMFLEKCWFLFPKYSLSKNIGFDATGTHCTEEDLFFNTTVTDFVEVNEIPLIIENEGKKQTEKAFQKQFGKPSLFKRVQNKLNPNSPYFILK</sequence>
<proteinExistence type="predicted"/>
<dbReference type="InterPro" id="IPR029044">
    <property type="entry name" value="Nucleotide-diphossugar_trans"/>
</dbReference>
<evidence type="ECO:0000313" key="2">
    <source>
        <dbReference type="Proteomes" id="UP000006054"/>
    </source>
</evidence>
<protein>
    <recommendedName>
        <fullName evidence="3">Sugar transferase</fullName>
    </recommendedName>
</protein>
<evidence type="ECO:0000313" key="1">
    <source>
        <dbReference type="EMBL" id="AFM05269.1"/>
    </source>
</evidence>
<dbReference type="PATRIC" id="fig|880071.3.peg.2914"/>
<dbReference type="EMBL" id="CP003345">
    <property type="protein sequence ID" value="AFM05269.1"/>
    <property type="molecule type" value="Genomic_DNA"/>
</dbReference>